<dbReference type="EMBL" id="JBHULR010000005">
    <property type="protein sequence ID" value="MFD2548761.1"/>
    <property type="molecule type" value="Genomic_DNA"/>
</dbReference>
<keyword evidence="2" id="KW-1185">Reference proteome</keyword>
<evidence type="ECO:0008006" key="3">
    <source>
        <dbReference type="Google" id="ProtNLM"/>
    </source>
</evidence>
<gene>
    <name evidence="1" type="ORF">ACFSR5_14005</name>
</gene>
<organism evidence="1 2">
    <name type="scientific">Sphingobacterium suaedae</name>
    <dbReference type="NCBI Taxonomy" id="1686402"/>
    <lineage>
        <taxon>Bacteria</taxon>
        <taxon>Pseudomonadati</taxon>
        <taxon>Bacteroidota</taxon>
        <taxon>Sphingobacteriia</taxon>
        <taxon>Sphingobacteriales</taxon>
        <taxon>Sphingobacteriaceae</taxon>
        <taxon>Sphingobacterium</taxon>
    </lineage>
</organism>
<name>A0ABW5KJH4_9SPHI</name>
<accession>A0ABW5KJH4</accession>
<reference evidence="2" key="1">
    <citation type="journal article" date="2019" name="Int. J. Syst. Evol. Microbiol.">
        <title>The Global Catalogue of Microorganisms (GCM) 10K type strain sequencing project: providing services to taxonomists for standard genome sequencing and annotation.</title>
        <authorList>
            <consortium name="The Broad Institute Genomics Platform"/>
            <consortium name="The Broad Institute Genome Sequencing Center for Infectious Disease"/>
            <person name="Wu L."/>
            <person name="Ma J."/>
        </authorList>
    </citation>
    <scope>NUCLEOTIDE SEQUENCE [LARGE SCALE GENOMIC DNA]</scope>
    <source>
        <strain evidence="2">KCTC 42662</strain>
    </source>
</reference>
<proteinExistence type="predicted"/>
<evidence type="ECO:0000313" key="1">
    <source>
        <dbReference type="EMBL" id="MFD2548761.1"/>
    </source>
</evidence>
<comment type="caution">
    <text evidence="1">The sequence shown here is derived from an EMBL/GenBank/DDBJ whole genome shotgun (WGS) entry which is preliminary data.</text>
</comment>
<dbReference type="RefSeq" id="WP_380904831.1">
    <property type="nucleotide sequence ID" value="NZ_JBHUEG010000004.1"/>
</dbReference>
<dbReference type="Proteomes" id="UP001597545">
    <property type="component" value="Unassembled WGS sequence"/>
</dbReference>
<sequence>MGRETFQHTGLIKVINCDSVKPLALRKGELFYEISSESFEIRAFDTKPISSLELPVDFPECCEYHRSTYRMLLDKLNRFPDCCDLHRRLATETWFDKRNYFYMPTKVLKTVAYTESCITECIERRSWFKEITDYITYAVKSFGQFPSGFGPPLGANEYLIALKARIESIDIDSVKKGQLQKFLEGEYAVEPSSKKDVVDLGQLIGIYNEWLETFPFELSHLRHLKTVFENRLPLVTGEPTTNMYTGVSCAKLLSKPEIYEFLKSTTLEIIKEINALKLYTDGELKDVGKVELDLMLAARKLEIQKLGKEGNPNSAYANILTDWLTGERKFIEELKPLLTQGYGSNSIIEAIVDGFRLLQSNDSNEPCLQNIRNNGQNKESAFRYWFKNFLVARFGNIPITVEEEKGIGRMDLKIHNDKKGTTVIEFKGWWNRDKNNTARQLCGYLTEFDADGFIIMINNLKSKDIGSAYKQLVIAPEMQYLADSWKEHQVANTSFSYFESQHLNSIKPKKIYHFIFNIYF</sequence>
<evidence type="ECO:0000313" key="2">
    <source>
        <dbReference type="Proteomes" id="UP001597545"/>
    </source>
</evidence>
<protein>
    <recommendedName>
        <fullName evidence="3">Restriction endonuclease type IV Mrr domain-containing protein</fullName>
    </recommendedName>
</protein>